<evidence type="ECO:0000313" key="2">
    <source>
        <dbReference type="EMBL" id="GCA66357.1"/>
    </source>
</evidence>
<comment type="caution">
    <text evidence="2">The sequence shown here is derived from an EMBL/GenBank/DDBJ whole genome shotgun (WGS) entry which is preliminary data.</text>
</comment>
<accession>A0A391NZQ5</accession>
<proteinExistence type="predicted"/>
<keyword evidence="3" id="KW-1185">Reference proteome</keyword>
<keyword evidence="1" id="KW-0472">Membrane</keyword>
<keyword evidence="1" id="KW-0812">Transmembrane</keyword>
<protein>
    <recommendedName>
        <fullName evidence="4">Cell division protein FtsW</fullName>
    </recommendedName>
</protein>
<evidence type="ECO:0000256" key="1">
    <source>
        <dbReference type="SAM" id="Phobius"/>
    </source>
</evidence>
<dbReference type="InterPro" id="IPR047928">
    <property type="entry name" value="Perm_prefix_1"/>
</dbReference>
<dbReference type="RefSeq" id="WP_119297628.1">
    <property type="nucleotide sequence ID" value="NZ_BHGK01000001.1"/>
</dbReference>
<feature type="transmembrane region" description="Helical" evidence="1">
    <location>
        <begin position="199"/>
        <end position="217"/>
    </location>
</feature>
<evidence type="ECO:0008006" key="4">
    <source>
        <dbReference type="Google" id="ProtNLM"/>
    </source>
</evidence>
<name>A0A391NZQ5_9FIRM</name>
<feature type="transmembrane region" description="Helical" evidence="1">
    <location>
        <begin position="75"/>
        <end position="96"/>
    </location>
</feature>
<feature type="transmembrane region" description="Helical" evidence="1">
    <location>
        <begin position="368"/>
        <end position="390"/>
    </location>
</feature>
<dbReference type="EMBL" id="BHGK01000001">
    <property type="protein sequence ID" value="GCA66357.1"/>
    <property type="molecule type" value="Genomic_DNA"/>
</dbReference>
<evidence type="ECO:0000313" key="3">
    <source>
        <dbReference type="Proteomes" id="UP000265643"/>
    </source>
</evidence>
<dbReference type="NCBIfam" id="NF038403">
    <property type="entry name" value="perm_prefix_1"/>
    <property type="match status" value="1"/>
</dbReference>
<dbReference type="Proteomes" id="UP000265643">
    <property type="component" value="Unassembled WGS sequence"/>
</dbReference>
<dbReference type="AlphaFoldDB" id="A0A391NZQ5"/>
<organism evidence="2 3">
    <name type="scientific">Mediterraneibacter butyricigenes</name>
    <dbReference type="NCBI Taxonomy" id="2316025"/>
    <lineage>
        <taxon>Bacteria</taxon>
        <taxon>Bacillati</taxon>
        <taxon>Bacillota</taxon>
        <taxon>Clostridia</taxon>
        <taxon>Lachnospirales</taxon>
        <taxon>Lachnospiraceae</taxon>
        <taxon>Mediterraneibacter</taxon>
    </lineage>
</organism>
<feature type="transmembrane region" description="Helical" evidence="1">
    <location>
        <begin position="140"/>
        <end position="160"/>
    </location>
</feature>
<feature type="transmembrane region" description="Helical" evidence="1">
    <location>
        <begin position="166"/>
        <end position="187"/>
    </location>
</feature>
<keyword evidence="1" id="KW-1133">Transmembrane helix</keyword>
<feature type="transmembrane region" description="Helical" evidence="1">
    <location>
        <begin position="253"/>
        <end position="278"/>
    </location>
</feature>
<sequence>MNTEEYLTTLTQQIRCKAARDSVSEEIRQHIEDQIEAYLSCGTSPEEAEKLAIADMGDPIETGAALDQIHRPKMAWPLLLGLVVFSLIGLLVQQYLSVRFPENFSPLIPSRIAGSLLFLLFAMGICFLDYTRIAARARFLYLGLCLILLLLPHTSLTLMFNGARTYLALGGFVMNLVLLAVLFAPLYGSIVYRYHNQSYQGILKCVLWMVPAVFVILRMPSSMYAFLFLCTCFATLIFAVMQNWFQVKKSRAFLLLGTLFSLLPLSVVFLYFTVFASYQKERLLFYLSPYPGNVFSYRLQMIHQLLSGKTSALTAAASGGEPALTFQSYHLTYLCASMGVFALILLICGLCCLILNCFRITLKQQNRLGQLVGFSSAFILALQILLYLAVNLGLGNVSLIFESIYCPFFSPGYSGALSSGILFGILLSICRFQNITREPHFNAS</sequence>
<feature type="transmembrane region" description="Helical" evidence="1">
    <location>
        <begin position="223"/>
        <end position="241"/>
    </location>
</feature>
<feature type="transmembrane region" description="Helical" evidence="1">
    <location>
        <begin position="108"/>
        <end position="128"/>
    </location>
</feature>
<feature type="transmembrane region" description="Helical" evidence="1">
    <location>
        <begin position="410"/>
        <end position="430"/>
    </location>
</feature>
<feature type="transmembrane region" description="Helical" evidence="1">
    <location>
        <begin position="331"/>
        <end position="356"/>
    </location>
</feature>
<reference evidence="3" key="1">
    <citation type="submission" date="2018-09" db="EMBL/GenBank/DDBJ databases">
        <title>Draft Genome Sequence of Mediterraneibacter sp. KCTC 15684.</title>
        <authorList>
            <person name="Kim J.S."/>
            <person name="Han K.I."/>
            <person name="Suh M.K."/>
            <person name="Lee K.C."/>
            <person name="Eom M.K."/>
            <person name="Lee J.H."/>
            <person name="Park S.H."/>
            <person name="Kang S.W."/>
            <person name="Park J.E."/>
            <person name="Oh B.S."/>
            <person name="Yu S.Y."/>
            <person name="Choi S.H."/>
            <person name="Lee D.H."/>
            <person name="Yoon H."/>
            <person name="Kim B."/>
            <person name="Yang S.J."/>
            <person name="Lee J.S."/>
        </authorList>
    </citation>
    <scope>NUCLEOTIDE SEQUENCE [LARGE SCALE GENOMIC DNA]</scope>
    <source>
        <strain evidence="3">KCTC 15684</strain>
    </source>
</reference>
<gene>
    <name evidence="2" type="ORF">KGMB01110_07930</name>
</gene>